<evidence type="ECO:0000313" key="2">
    <source>
        <dbReference type="EMBL" id="TWF39992.1"/>
    </source>
</evidence>
<dbReference type="InterPro" id="IPR011013">
    <property type="entry name" value="Gal_mutarotase_sf_dom"/>
</dbReference>
<accession>A0A561PPF1</accession>
<evidence type="ECO:0000259" key="1">
    <source>
        <dbReference type="Pfam" id="PF01074"/>
    </source>
</evidence>
<dbReference type="GO" id="GO:0004559">
    <property type="term" value="F:alpha-mannosidase activity"/>
    <property type="evidence" value="ECO:0007669"/>
    <property type="project" value="InterPro"/>
</dbReference>
<gene>
    <name evidence="2" type="ORF">FHW36_105433</name>
</gene>
<dbReference type="PANTHER" id="PTHR46017">
    <property type="entry name" value="ALPHA-MANNOSIDASE 2C1"/>
    <property type="match status" value="1"/>
</dbReference>
<protein>
    <submittedName>
        <fullName evidence="2">Glycosyl hydrolase family 38</fullName>
    </submittedName>
</protein>
<dbReference type="Pfam" id="PF01074">
    <property type="entry name" value="Glyco_hydro_38N"/>
    <property type="match status" value="1"/>
</dbReference>
<proteinExistence type="predicted"/>
<dbReference type="SUPFAM" id="SSF74650">
    <property type="entry name" value="Galactose mutarotase-like"/>
    <property type="match status" value="1"/>
</dbReference>
<dbReference type="CDD" id="cd10791">
    <property type="entry name" value="GH38N_AMII_like_1"/>
    <property type="match status" value="1"/>
</dbReference>
<keyword evidence="3" id="KW-1185">Reference proteome</keyword>
<comment type="caution">
    <text evidence="2">The sequence shown here is derived from an EMBL/GenBank/DDBJ whole genome shotgun (WGS) entry which is preliminary data.</text>
</comment>
<dbReference type="GO" id="GO:0009313">
    <property type="term" value="P:oligosaccharide catabolic process"/>
    <property type="evidence" value="ECO:0007669"/>
    <property type="project" value="TreeGrafter"/>
</dbReference>
<dbReference type="InterPro" id="IPR011330">
    <property type="entry name" value="Glyco_hydro/deAcase_b/a-brl"/>
</dbReference>
<dbReference type="InterPro" id="IPR027291">
    <property type="entry name" value="Glyco_hydro_38_N_sf"/>
</dbReference>
<feature type="domain" description="Glycoside hydrolase family 38 N-terminal" evidence="1">
    <location>
        <begin position="45"/>
        <end position="241"/>
    </location>
</feature>
<dbReference type="GO" id="GO:0030246">
    <property type="term" value="F:carbohydrate binding"/>
    <property type="evidence" value="ECO:0007669"/>
    <property type="project" value="InterPro"/>
</dbReference>
<dbReference type="Proteomes" id="UP000320811">
    <property type="component" value="Unassembled WGS sequence"/>
</dbReference>
<sequence>MHTFRIRLLALTLLCWVTKNVVGQIPSKNHGDSGELVVSTPVKEIIVVFKTHFDIGYTHRVKDIVQYYRTEMIDRALKTMEGSRSVPPEQQFKWTCPGWVMSKVMEPWPGQTAERRKQLDEAFSKGKFITHAMPFTIETDVCEPEVITRGLGFASRLTRQYHLPLPQSAKVTDMPSHSGELATVLANAGVKFLHIGCNWPSGFVQTPGLFWWEGPDGSRILTFYSSIYGTTTGLGWPHEWGKGEHFVGHNLLPPADWPYKVWPAIFVTLDNSGPPKEQEVKALFEEAKKKMPGVKIRVGTMDDFARIMLTEHPKLPVVKAEMPDTWVHGVMCDPGGAKLSRESTPLLAADEALNTQLKIWGLPAASIADSVARAYELMALYAEHTWGGSASVDQYGDAFKQLPSSKYADLEASWDDKTGYIREASRISNCLKQENLSWLARSVKCASNSVIVYNPLPWRRSEVITVNGQSIMVKNIPAGGYTTVAIPDKPVIKSPSGNVIENQFYKITFNADNGTILSLIDKRTGHDWAAGISGCQTGQYCNERFTYEQTARFTEAYQQHRAWKVFGEKGDWLHPGIQKPGMISEKEVQYRMASPGGGKISIHVTGLQQTALLEMPADTARHLPASQLAVTLMDGQPYVDMEMTILNKARDNWPEADWLALPFNIKDPVFKVYRPLGIMDPANGILKGANKHLYSVGDGVVLTDATGSGIAVCPIDHPLISLDTPGCWKFSLDFVPVKPVVYVNLYNNQWNTNYRYWYPGSWSSRVRIWTFDKHTPKEGRMTVPALEARYPLQTVVPENSTNRLPAEQSGVELSRKGILVTAFGADPDGNKGTLLRLWEMTGTSGEVTIALPGHQHFHKATPVTLRGDINGKAIPIINGKFKYSLKGFGPAGFIME</sequence>
<evidence type="ECO:0000313" key="3">
    <source>
        <dbReference type="Proteomes" id="UP000320811"/>
    </source>
</evidence>
<dbReference type="Gene3D" id="3.20.110.10">
    <property type="entry name" value="Glycoside hydrolase 38, N terminal domain"/>
    <property type="match status" value="1"/>
</dbReference>
<reference evidence="2 3" key="1">
    <citation type="submission" date="2019-06" db="EMBL/GenBank/DDBJ databases">
        <title>Sorghum-associated microbial communities from plants grown in Nebraska, USA.</title>
        <authorList>
            <person name="Schachtman D."/>
        </authorList>
    </citation>
    <scope>NUCLEOTIDE SEQUENCE [LARGE SCALE GENOMIC DNA]</scope>
    <source>
        <strain evidence="2 3">1209</strain>
    </source>
</reference>
<organism evidence="2 3">
    <name type="scientific">Chitinophaga polysaccharea</name>
    <dbReference type="NCBI Taxonomy" id="1293035"/>
    <lineage>
        <taxon>Bacteria</taxon>
        <taxon>Pseudomonadati</taxon>
        <taxon>Bacteroidota</taxon>
        <taxon>Chitinophagia</taxon>
        <taxon>Chitinophagales</taxon>
        <taxon>Chitinophagaceae</taxon>
        <taxon>Chitinophaga</taxon>
    </lineage>
</organism>
<name>A0A561PPF1_9BACT</name>
<dbReference type="EMBL" id="VIWO01000005">
    <property type="protein sequence ID" value="TWF39992.1"/>
    <property type="molecule type" value="Genomic_DNA"/>
</dbReference>
<dbReference type="GO" id="GO:0006013">
    <property type="term" value="P:mannose metabolic process"/>
    <property type="evidence" value="ECO:0007669"/>
    <property type="project" value="InterPro"/>
</dbReference>
<keyword evidence="2" id="KW-0378">Hydrolase</keyword>
<dbReference type="PANTHER" id="PTHR46017:SF1">
    <property type="entry name" value="ALPHA-MANNOSIDASE 2C1"/>
    <property type="match status" value="1"/>
</dbReference>
<dbReference type="RefSeq" id="WP_145671161.1">
    <property type="nucleotide sequence ID" value="NZ_VIWO01000005.1"/>
</dbReference>
<dbReference type="Gene3D" id="2.70.98.30">
    <property type="entry name" value="Golgi alpha-mannosidase II, domain 4"/>
    <property type="match status" value="1"/>
</dbReference>
<dbReference type="OrthoDB" id="1049785at2"/>
<dbReference type="InterPro" id="IPR000602">
    <property type="entry name" value="Glyco_hydro_38_N"/>
</dbReference>
<dbReference type="SUPFAM" id="SSF88713">
    <property type="entry name" value="Glycoside hydrolase/deacetylase"/>
    <property type="match status" value="1"/>
</dbReference>
<dbReference type="AlphaFoldDB" id="A0A561PPF1"/>